<keyword evidence="3" id="KW-1185">Reference proteome</keyword>
<comment type="caution">
    <text evidence="2">The sequence shown here is derived from an EMBL/GenBank/DDBJ whole genome shotgun (WGS) entry which is preliminary data.</text>
</comment>
<dbReference type="OrthoDB" id="5379851at2"/>
<evidence type="ECO:0008006" key="4">
    <source>
        <dbReference type="Google" id="ProtNLM"/>
    </source>
</evidence>
<dbReference type="InterPro" id="IPR035897">
    <property type="entry name" value="Toll_tir_struct_dom_sf"/>
</dbReference>
<organism evidence="2 3">
    <name type="scientific">Rhodoblastus sphagnicola</name>
    <dbReference type="NCBI Taxonomy" id="333368"/>
    <lineage>
        <taxon>Bacteria</taxon>
        <taxon>Pseudomonadati</taxon>
        <taxon>Pseudomonadota</taxon>
        <taxon>Alphaproteobacteria</taxon>
        <taxon>Hyphomicrobiales</taxon>
        <taxon>Rhodoblastaceae</taxon>
        <taxon>Rhodoblastus</taxon>
    </lineage>
</organism>
<sequence>MSTKPSPAKRFDVALSFPGEHRPLVARVAKKLSSVFGRDQILYDNYYKAEFARIDLNVYLPNLYRKESELIVVFLCHEYKAKQWCRLEWRHIANLIASRDAERIMLFRHGDDGDYEELGVLAGDGTIDFSPLSAGKIANFIIDRFKSNRGAIPSPKAAPRSPRAARPTSGATPKTGGATKPPKKVAGPSPAEIEVIKKHFLSALSNGLPAIGELERRLELVSGAKELSERCSIIFDKLRVLTIKSALKIFARAHTDLSLLPRKESEVATRQLKAALRAFMPLVCPPEQIKKIRMQLAKRETVVVESFAQTVTGVETIEARLLPRPICYVSTSAAHKAANDERHPHGRYAFLLSLDRSPASLKHLPALLDDFIFKEVKLKGDASTTLDKKREQARERLQDDEETRDIRRYVIVNADANGRAAARPAGRSARWVKDYEKLFAEAISCAKRTYPQIVFYRLGQDAEAMIEDEPTLIYPVLDLLWEDEETPA</sequence>
<protein>
    <recommendedName>
        <fullName evidence="4">TIR domain-containing protein</fullName>
    </recommendedName>
</protein>
<dbReference type="Proteomes" id="UP000239089">
    <property type="component" value="Unassembled WGS sequence"/>
</dbReference>
<reference evidence="2 3" key="1">
    <citation type="journal article" date="2018" name="Arch. Microbiol.">
        <title>New insights into the metabolic potential of the phototrophic purple bacterium Rhodopila globiformis DSM 161(T) from its draft genome sequence and evidence for a vanadium-dependent nitrogenase.</title>
        <authorList>
            <person name="Imhoff J.F."/>
            <person name="Rahn T."/>
            <person name="Kunzel S."/>
            <person name="Neulinger S.C."/>
        </authorList>
    </citation>
    <scope>NUCLEOTIDE SEQUENCE [LARGE SCALE GENOMIC DNA]</scope>
    <source>
        <strain evidence="2 3">DSM 16996</strain>
    </source>
</reference>
<proteinExistence type="predicted"/>
<dbReference type="AlphaFoldDB" id="A0A2S6NBS5"/>
<feature type="compositionally biased region" description="Low complexity" evidence="1">
    <location>
        <begin position="151"/>
        <end position="180"/>
    </location>
</feature>
<dbReference type="EMBL" id="NHSJ01000045">
    <property type="protein sequence ID" value="PPQ32044.1"/>
    <property type="molecule type" value="Genomic_DNA"/>
</dbReference>
<evidence type="ECO:0000313" key="2">
    <source>
        <dbReference type="EMBL" id="PPQ32044.1"/>
    </source>
</evidence>
<dbReference type="SUPFAM" id="SSF52200">
    <property type="entry name" value="Toll/Interleukin receptor TIR domain"/>
    <property type="match status" value="1"/>
</dbReference>
<accession>A0A2S6NBS5</accession>
<feature type="region of interest" description="Disordered" evidence="1">
    <location>
        <begin position="151"/>
        <end position="189"/>
    </location>
</feature>
<evidence type="ECO:0000256" key="1">
    <source>
        <dbReference type="SAM" id="MobiDB-lite"/>
    </source>
</evidence>
<evidence type="ECO:0000313" key="3">
    <source>
        <dbReference type="Proteomes" id="UP000239089"/>
    </source>
</evidence>
<name>A0A2S6NBS5_9HYPH</name>
<gene>
    <name evidence="2" type="ORF">CCR94_07540</name>
</gene>
<dbReference type="RefSeq" id="WP_146089890.1">
    <property type="nucleotide sequence ID" value="NZ_JACIGC010000016.1"/>
</dbReference>